<dbReference type="PANTHER" id="PTHR30024">
    <property type="entry name" value="ALIPHATIC SULFONATES-BINDING PROTEIN-RELATED"/>
    <property type="match status" value="1"/>
</dbReference>
<dbReference type="OrthoDB" id="5516036at2"/>
<gene>
    <name evidence="5" type="ordered locus">Desti_2853</name>
</gene>
<evidence type="ECO:0000256" key="4">
    <source>
        <dbReference type="SAM" id="Phobius"/>
    </source>
</evidence>
<dbReference type="KEGG" id="dti:Desti_2853"/>
<keyword evidence="6" id="KW-1185">Reference proteome</keyword>
<evidence type="ECO:0000256" key="3">
    <source>
        <dbReference type="ARBA" id="ARBA00022729"/>
    </source>
</evidence>
<dbReference type="Gene3D" id="3.40.190.10">
    <property type="entry name" value="Periplasmic binding protein-like II"/>
    <property type="match status" value="2"/>
</dbReference>
<organism evidence="5 6">
    <name type="scientific">Desulfomonile tiedjei (strain ATCC 49306 / DSM 6799 / DCB-1)</name>
    <dbReference type="NCBI Taxonomy" id="706587"/>
    <lineage>
        <taxon>Bacteria</taxon>
        <taxon>Pseudomonadati</taxon>
        <taxon>Thermodesulfobacteriota</taxon>
        <taxon>Desulfomonilia</taxon>
        <taxon>Desulfomonilales</taxon>
        <taxon>Desulfomonilaceae</taxon>
        <taxon>Desulfomonile</taxon>
    </lineage>
</organism>
<dbReference type="EMBL" id="CP003360">
    <property type="protein sequence ID" value="AFM25522.1"/>
    <property type="molecule type" value="Genomic_DNA"/>
</dbReference>
<dbReference type="HOGENOM" id="CLU_028871_10_2_7"/>
<dbReference type="STRING" id="706587.Desti_2853"/>
<keyword evidence="4" id="KW-1133">Transmembrane helix</keyword>
<feature type="transmembrane region" description="Helical" evidence="4">
    <location>
        <begin position="12"/>
        <end position="33"/>
    </location>
</feature>
<keyword evidence="4" id="KW-0472">Membrane</keyword>
<reference evidence="6" key="1">
    <citation type="submission" date="2012-06" db="EMBL/GenBank/DDBJ databases">
        <title>Complete sequence of chromosome of Desulfomonile tiedjei DSM 6799.</title>
        <authorList>
            <person name="Lucas S."/>
            <person name="Copeland A."/>
            <person name="Lapidus A."/>
            <person name="Glavina del Rio T."/>
            <person name="Dalin E."/>
            <person name="Tice H."/>
            <person name="Bruce D."/>
            <person name="Goodwin L."/>
            <person name="Pitluck S."/>
            <person name="Peters L."/>
            <person name="Ovchinnikova G."/>
            <person name="Zeytun A."/>
            <person name="Lu M."/>
            <person name="Kyrpides N."/>
            <person name="Mavromatis K."/>
            <person name="Ivanova N."/>
            <person name="Brettin T."/>
            <person name="Detter J.C."/>
            <person name="Han C."/>
            <person name="Larimer F."/>
            <person name="Land M."/>
            <person name="Hauser L."/>
            <person name="Markowitz V."/>
            <person name="Cheng J.-F."/>
            <person name="Hugenholtz P."/>
            <person name="Woyke T."/>
            <person name="Wu D."/>
            <person name="Spring S."/>
            <person name="Schroeder M."/>
            <person name="Brambilla E."/>
            <person name="Klenk H.-P."/>
            <person name="Eisen J.A."/>
        </authorList>
    </citation>
    <scope>NUCLEOTIDE SEQUENCE [LARGE SCALE GENOMIC DNA]</scope>
    <source>
        <strain evidence="6">ATCC 49306 / DSM 6799 / DCB-1</strain>
    </source>
</reference>
<dbReference type="Pfam" id="PF13379">
    <property type="entry name" value="NMT1_2"/>
    <property type="match status" value="1"/>
</dbReference>
<dbReference type="PANTHER" id="PTHR30024:SF47">
    <property type="entry name" value="TAURINE-BINDING PERIPLASMIC PROTEIN"/>
    <property type="match status" value="1"/>
</dbReference>
<accession>I4C7I1</accession>
<dbReference type="RefSeq" id="WP_014810660.1">
    <property type="nucleotide sequence ID" value="NC_018025.1"/>
</dbReference>
<evidence type="ECO:0000313" key="5">
    <source>
        <dbReference type="EMBL" id="AFM25522.1"/>
    </source>
</evidence>
<comment type="similarity">
    <text evidence="2">Belongs to the bacterial solute-binding protein SsuA/TauA family.</text>
</comment>
<keyword evidence="4" id="KW-0812">Transmembrane</keyword>
<dbReference type="AlphaFoldDB" id="I4C7I1"/>
<proteinExistence type="inferred from homology"/>
<evidence type="ECO:0000256" key="1">
    <source>
        <dbReference type="ARBA" id="ARBA00004418"/>
    </source>
</evidence>
<evidence type="ECO:0000313" key="6">
    <source>
        <dbReference type="Proteomes" id="UP000006055"/>
    </source>
</evidence>
<dbReference type="Proteomes" id="UP000006055">
    <property type="component" value="Chromosome"/>
</dbReference>
<dbReference type="eggNOG" id="COG0715">
    <property type="taxonomic scope" value="Bacteria"/>
</dbReference>
<evidence type="ECO:0000256" key="2">
    <source>
        <dbReference type="ARBA" id="ARBA00010742"/>
    </source>
</evidence>
<name>I4C7I1_DESTA</name>
<dbReference type="GO" id="GO:0042597">
    <property type="term" value="C:periplasmic space"/>
    <property type="evidence" value="ECO:0007669"/>
    <property type="project" value="UniProtKB-SubCell"/>
</dbReference>
<dbReference type="SUPFAM" id="SSF53850">
    <property type="entry name" value="Periplasmic binding protein-like II"/>
    <property type="match status" value="1"/>
</dbReference>
<protein>
    <submittedName>
        <fullName evidence="5">ABC-type nitrate/sulfonate/bicarbonate transport system, periplasmic component</fullName>
    </submittedName>
</protein>
<sequence length="346" mass="38973">MLSRLYNRISTGLWIGMLAILWLAIISGLHFWLNFDHDTRKLVRMGYMPVVTNLAAPLLDRACEANRPVRYEALKFSSFAEMGEALRNGQIQAAFIIAPLSIVLHQQGAGVKIVYIGNRHESTLVCRKDLQAKTFRDLARKSIAVPMRYSGHNIATRLLAEQFGLQGPDLNVVEMNPPDMPSALATGALDAYFVGEPFAAKTVRANESNVLCYVEQVWPGFICNLMIVRDELIQNDRETVRDLVHTAARSGIWAKRNTKSASEIASKYWNQPIELVEYAMDTPPGRIVFDQFIPKKEEIQNLADLMVKFKLLESNDITGLVDDSFARSVNLEGITDLRSIFSEQRK</sequence>
<keyword evidence="3" id="KW-0732">Signal</keyword>
<comment type="subcellular location">
    <subcellularLocation>
        <location evidence="1">Periplasm</location>
    </subcellularLocation>
</comment>